<dbReference type="SUPFAM" id="SSF47090">
    <property type="entry name" value="PGBD-like"/>
    <property type="match status" value="1"/>
</dbReference>
<keyword evidence="2" id="KW-0732">Signal</keyword>
<evidence type="ECO:0000256" key="2">
    <source>
        <dbReference type="SAM" id="SignalP"/>
    </source>
</evidence>
<dbReference type="Gene3D" id="2.40.10.120">
    <property type="match status" value="1"/>
</dbReference>
<dbReference type="AlphaFoldDB" id="A0A418SEX7"/>
<dbReference type="KEGG" id="palw:PSAL_002640"/>
<name>A0A418SEX7_9RHOB</name>
<dbReference type="OrthoDB" id="6810892at2"/>
<evidence type="ECO:0000256" key="1">
    <source>
        <dbReference type="SAM" id="MobiDB-lite"/>
    </source>
</evidence>
<protein>
    <recommendedName>
        <fullName evidence="3">Peptidoglycan binding-like domain-containing protein</fullName>
    </recommendedName>
</protein>
<feature type="compositionally biased region" description="Basic and acidic residues" evidence="1">
    <location>
        <begin position="154"/>
        <end position="165"/>
    </location>
</feature>
<dbReference type="InterPro" id="IPR002477">
    <property type="entry name" value="Peptidoglycan-bd-like"/>
</dbReference>
<proteinExistence type="predicted"/>
<accession>A0A418SEX7</accession>
<dbReference type="Pfam" id="PF13365">
    <property type="entry name" value="Trypsin_2"/>
    <property type="match status" value="1"/>
</dbReference>
<dbReference type="EMBL" id="CP060436">
    <property type="protein sequence ID" value="QPM89055.1"/>
    <property type="molecule type" value="Genomic_DNA"/>
</dbReference>
<organism evidence="4 5">
    <name type="scientific">Pseudooceanicola algae</name>
    <dbReference type="NCBI Taxonomy" id="1537215"/>
    <lineage>
        <taxon>Bacteria</taxon>
        <taxon>Pseudomonadati</taxon>
        <taxon>Pseudomonadota</taxon>
        <taxon>Alphaproteobacteria</taxon>
        <taxon>Rhodobacterales</taxon>
        <taxon>Paracoccaceae</taxon>
        <taxon>Pseudooceanicola</taxon>
    </lineage>
</organism>
<feature type="chain" id="PRO_5043366274" description="Peptidoglycan binding-like domain-containing protein" evidence="2">
    <location>
        <begin position="27"/>
        <end position="590"/>
    </location>
</feature>
<dbReference type="SUPFAM" id="SSF50494">
    <property type="entry name" value="Trypsin-like serine proteases"/>
    <property type="match status" value="1"/>
</dbReference>
<keyword evidence="5" id="KW-1185">Reference proteome</keyword>
<feature type="compositionally biased region" description="Low complexity" evidence="1">
    <location>
        <begin position="124"/>
        <end position="139"/>
    </location>
</feature>
<feature type="signal peptide" evidence="2">
    <location>
        <begin position="1"/>
        <end position="26"/>
    </location>
</feature>
<dbReference type="Pfam" id="PF01471">
    <property type="entry name" value="PG_binding_1"/>
    <property type="match status" value="1"/>
</dbReference>
<dbReference type="Proteomes" id="UP000283786">
    <property type="component" value="Chromosome"/>
</dbReference>
<feature type="domain" description="Peptidoglycan binding-like" evidence="3">
    <location>
        <begin position="165"/>
        <end position="220"/>
    </location>
</feature>
<dbReference type="InterPro" id="IPR009003">
    <property type="entry name" value="Peptidase_S1_PA"/>
</dbReference>
<dbReference type="InterPro" id="IPR036365">
    <property type="entry name" value="PGBD-like_sf"/>
</dbReference>
<evidence type="ECO:0000313" key="5">
    <source>
        <dbReference type="Proteomes" id="UP000283786"/>
    </source>
</evidence>
<reference evidence="4 5" key="1">
    <citation type="submission" date="2020-08" db="EMBL/GenBank/DDBJ databases">
        <title>Genome sequence of Rhodobacteraceae bacterium Lw-13e.</title>
        <authorList>
            <person name="Poehlein A."/>
            <person name="Wolter L."/>
            <person name="Daniel R."/>
            <person name="Brinkhoff T."/>
        </authorList>
    </citation>
    <scope>NUCLEOTIDE SEQUENCE [LARGE SCALE GENOMIC DNA]</scope>
    <source>
        <strain evidence="4 5">Lw-13e</strain>
    </source>
</reference>
<dbReference type="Gene3D" id="1.10.101.10">
    <property type="entry name" value="PGBD-like superfamily/PGBD"/>
    <property type="match status" value="1"/>
</dbReference>
<sequence>MSTRLIMRLCFTAFFATLVALRGAQAQDLPAYIQIHAWPDAAEAEAGLQNYAGYLPDVTGFTLSNGLYVAVLGPYPRDEAVNRLQTLRASGQIPGDSYISYRSWYEAEFQAGIGSGTGSGIGSGSQPETAPQPAAQPLPDAGTFGTGFDDETPEQARRSEAQLSRAERDQLQIALGWAGYYNGPVDGAFGQGTRNSMARWQQANGFSATGILTTAQRSALIGQYNALLDDLGLELYSDNEAGIAMELPLGAVQFDRHEAPFAHFTPRDEAALPARVLLISQAGDEGRLAALYEIMQTLAILPEGGARSRRADSFTVEGENAQIVSHAEARLQDGHIKGFILVWPMGDSDRRSRLLGEMQASFTRLPGVLPYNEGIDASQGVDLVAGLRVRKPLFARSGVFVSRDGAVATLADDLASCGQITIAGDHAASVARSDATSGLALLRPTAALAPMRVAEVSSAVPQIGSEIAVAGYSYAGMLGAASVTYGDLADRGGLNGETGVSRLEIATLPGDAGGPVMNASGAVIGLLQAGPDGDRSLPQSVAFATDGASLATFLSGAGISTPASITSGTLPPLTLARQAREMTALVECWE</sequence>
<dbReference type="RefSeq" id="WP_119839789.1">
    <property type="nucleotide sequence ID" value="NZ_CP060436.1"/>
</dbReference>
<evidence type="ECO:0000313" key="4">
    <source>
        <dbReference type="EMBL" id="QPM89055.1"/>
    </source>
</evidence>
<gene>
    <name evidence="4" type="ORF">PSAL_002640</name>
</gene>
<dbReference type="InterPro" id="IPR036366">
    <property type="entry name" value="PGBDSf"/>
</dbReference>
<feature type="region of interest" description="Disordered" evidence="1">
    <location>
        <begin position="116"/>
        <end position="165"/>
    </location>
</feature>
<evidence type="ECO:0000259" key="3">
    <source>
        <dbReference type="Pfam" id="PF01471"/>
    </source>
</evidence>